<feature type="transmembrane region" description="Helical" evidence="2">
    <location>
        <begin position="465"/>
        <end position="487"/>
    </location>
</feature>
<proteinExistence type="inferred from homology"/>
<dbReference type="OMA" id="REWAQAC"/>
<accession>A0A0E9NNZ3</accession>
<evidence type="ECO:0000256" key="1">
    <source>
        <dbReference type="ARBA" id="ARBA00005375"/>
    </source>
</evidence>
<reference evidence="3 4" key="1">
    <citation type="journal article" date="2011" name="J. Gen. Appl. Microbiol.">
        <title>Draft genome sequencing of the enigmatic yeast Saitoella complicata.</title>
        <authorList>
            <person name="Nishida H."/>
            <person name="Hamamoto M."/>
            <person name="Sugiyama J."/>
        </authorList>
    </citation>
    <scope>NUCLEOTIDE SEQUENCE [LARGE SCALE GENOMIC DNA]</scope>
    <source>
        <strain evidence="3 4">NRRL Y-17804</strain>
    </source>
</reference>
<name>A0A0E9NNZ3_SAICN</name>
<keyword evidence="4" id="KW-1185">Reference proteome</keyword>
<evidence type="ECO:0000313" key="3">
    <source>
        <dbReference type="EMBL" id="GAO51602.1"/>
    </source>
</evidence>
<reference evidence="3 4" key="3">
    <citation type="journal article" date="2015" name="Genome Announc.">
        <title>Draft Genome Sequence of the Archiascomycetous Yeast Saitoella complicata.</title>
        <authorList>
            <person name="Yamauchi K."/>
            <person name="Kondo S."/>
            <person name="Hamamoto M."/>
            <person name="Takahashi Y."/>
            <person name="Ogura Y."/>
            <person name="Hayashi T."/>
            <person name="Nishida H."/>
        </authorList>
    </citation>
    <scope>NUCLEOTIDE SEQUENCE [LARGE SCALE GENOMIC DNA]</scope>
    <source>
        <strain evidence="3 4">NRRL Y-17804</strain>
    </source>
</reference>
<dbReference type="Gene3D" id="3.40.50.1240">
    <property type="entry name" value="Phosphoglycerate mutase-like"/>
    <property type="match status" value="1"/>
</dbReference>
<comment type="caution">
    <text evidence="3">The sequence shown here is derived from an EMBL/GenBank/DDBJ whole genome shotgun (WGS) entry which is preliminary data.</text>
</comment>
<gene>
    <name evidence="3" type="ORF">G7K_5698-t1</name>
</gene>
<dbReference type="InterPro" id="IPR050645">
    <property type="entry name" value="Histidine_acid_phosphatase"/>
</dbReference>
<evidence type="ECO:0000313" key="4">
    <source>
        <dbReference type="Proteomes" id="UP000033140"/>
    </source>
</evidence>
<dbReference type="STRING" id="698492.A0A0E9NNZ3"/>
<dbReference type="AlphaFoldDB" id="A0A0E9NNZ3"/>
<organism evidence="3 4">
    <name type="scientific">Saitoella complicata (strain BCRC 22490 / CBS 7301 / JCM 7358 / NBRC 10748 / NRRL Y-17804)</name>
    <dbReference type="NCBI Taxonomy" id="698492"/>
    <lineage>
        <taxon>Eukaryota</taxon>
        <taxon>Fungi</taxon>
        <taxon>Dikarya</taxon>
        <taxon>Ascomycota</taxon>
        <taxon>Taphrinomycotina</taxon>
        <taxon>Taphrinomycotina incertae sedis</taxon>
        <taxon>Saitoella</taxon>
    </lineage>
</organism>
<dbReference type="Proteomes" id="UP000033140">
    <property type="component" value="Unassembled WGS sequence"/>
</dbReference>
<dbReference type="InterPro" id="IPR000560">
    <property type="entry name" value="His_Pase_clade-2"/>
</dbReference>
<protein>
    <recommendedName>
        <fullName evidence="5">Acid phosphatase</fullName>
    </recommendedName>
</protein>
<reference evidence="3 4" key="2">
    <citation type="journal article" date="2014" name="J. Gen. Appl. Microbiol.">
        <title>The early diverging ascomycetous budding yeast Saitoella complicata has three histone deacetylases belonging to the Clr6, Hos2, and Rpd3 lineages.</title>
        <authorList>
            <person name="Nishida H."/>
            <person name="Matsumoto T."/>
            <person name="Kondo S."/>
            <person name="Hamamoto M."/>
            <person name="Yoshikawa H."/>
        </authorList>
    </citation>
    <scope>NUCLEOTIDE SEQUENCE [LARGE SCALE GENOMIC DNA]</scope>
    <source>
        <strain evidence="3 4">NRRL Y-17804</strain>
    </source>
</reference>
<dbReference type="GO" id="GO:0016791">
    <property type="term" value="F:phosphatase activity"/>
    <property type="evidence" value="ECO:0007669"/>
    <property type="project" value="TreeGrafter"/>
</dbReference>
<keyword evidence="2" id="KW-1133">Transmembrane helix</keyword>
<dbReference type="PANTHER" id="PTHR11567">
    <property type="entry name" value="ACID PHOSPHATASE-RELATED"/>
    <property type="match status" value="1"/>
</dbReference>
<keyword evidence="2" id="KW-0812">Transmembrane</keyword>
<evidence type="ECO:0000256" key="2">
    <source>
        <dbReference type="SAM" id="Phobius"/>
    </source>
</evidence>
<sequence length="523" mass="56179">MPFPKLSVLGPGKPRAERITCSTSTDNTGFFEFHLRINNVNDNDSTMKTSLVLLSAATALGMVSAADSDVILGVALFGRHGDRTPKILGNTKLTALGKNQVYSAGSYIRNYYLSNTSSSSLTSDATISISNLEIQAPDTSVLTQTAFAFAQGLFPPSSSIQTETLANGTEVSTPLDGYQYPNLEGIPSDAPEAYINEGTTQCPQYDLETEYYSANDVYTSTLSSSQSLYDSIAPLVQGIGGWNSSTINFGNAYKIFDYLNYGSVHNETIASQLSSETLDQLRILADQHEFALNYNATDPAYNIGGRSLMSEVLTNLNASAVESQKISYAAGSYANFMSLFALMNLTAASADFYGLPGYASTFSFELRAPTNTTTDPASMSIRFLFRNGTAVSSELTAFPLFGGSEVDVPYETFVKELKTRGALMTTRAWCNACASHASVCTAFLLDYDTNAYMGREYPVSPLGAGFIGAGVMAVVMTLLVFVLFSVVRRLRGGVDKLGGGRRGSFGSDETKVTRVGEMAEEKV</sequence>
<dbReference type="EMBL" id="BACD03000049">
    <property type="protein sequence ID" value="GAO51602.1"/>
    <property type="molecule type" value="Genomic_DNA"/>
</dbReference>
<evidence type="ECO:0008006" key="5">
    <source>
        <dbReference type="Google" id="ProtNLM"/>
    </source>
</evidence>
<dbReference type="InterPro" id="IPR029033">
    <property type="entry name" value="His_PPase_superfam"/>
</dbReference>
<dbReference type="SUPFAM" id="SSF53254">
    <property type="entry name" value="Phosphoglycerate mutase-like"/>
    <property type="match status" value="1"/>
</dbReference>
<keyword evidence="2" id="KW-0472">Membrane</keyword>
<dbReference type="PANTHER" id="PTHR11567:SF142">
    <property type="entry name" value="PHOSPHOGLYCERATE MUTASE-LIKE PROTEIN"/>
    <property type="match status" value="1"/>
</dbReference>
<comment type="similarity">
    <text evidence="1">Belongs to the histidine acid phosphatase family.</text>
</comment>
<dbReference type="Pfam" id="PF00328">
    <property type="entry name" value="His_Phos_2"/>
    <property type="match status" value="1"/>
</dbReference>